<keyword evidence="2 4" id="KW-0808">Transferase</keyword>
<feature type="binding site" evidence="4">
    <location>
        <begin position="14"/>
        <end position="16"/>
    </location>
    <ligand>
        <name>N(1)-(5-phospho-beta-D-ribosyl)glycinamide</name>
        <dbReference type="ChEBI" id="CHEBI:143788"/>
    </ligand>
</feature>
<feature type="site" description="Raises pKa of active site His" evidence="4">
    <location>
        <position position="147"/>
    </location>
</feature>
<evidence type="ECO:0000256" key="2">
    <source>
        <dbReference type="ARBA" id="ARBA00022679"/>
    </source>
</evidence>
<dbReference type="KEGG" id="adin:H7849_24310"/>
<dbReference type="EMBL" id="CP060394">
    <property type="protein sequence ID" value="QNI35174.1"/>
    <property type="molecule type" value="Genomic_DNA"/>
</dbReference>
<reference evidence="6 7" key="1">
    <citation type="submission" date="2020-08" db="EMBL/GenBank/DDBJ databases">
        <title>Edaphobacter telluris sp. nov. and Acidobacterium dinghuensis sp. nov., two acidobacteria isolated from forest soil.</title>
        <authorList>
            <person name="Fu J."/>
            <person name="Qiu L."/>
        </authorList>
    </citation>
    <scope>NUCLEOTIDE SEQUENCE [LARGE SCALE GENOMIC DNA]</scope>
    <source>
        <strain evidence="6">4Y35</strain>
    </source>
</reference>
<comment type="catalytic activity">
    <reaction evidence="4">
        <text>N(1)-(5-phospho-beta-D-ribosyl)glycinamide + (6R)-10-formyltetrahydrofolate = N(2)-formyl-N(1)-(5-phospho-beta-D-ribosyl)glycinamide + (6S)-5,6,7,8-tetrahydrofolate + H(+)</text>
        <dbReference type="Rhea" id="RHEA:15053"/>
        <dbReference type="ChEBI" id="CHEBI:15378"/>
        <dbReference type="ChEBI" id="CHEBI:57453"/>
        <dbReference type="ChEBI" id="CHEBI:143788"/>
        <dbReference type="ChEBI" id="CHEBI:147286"/>
        <dbReference type="ChEBI" id="CHEBI:195366"/>
        <dbReference type="EC" id="2.1.2.2"/>
    </reaction>
</comment>
<evidence type="ECO:0000256" key="3">
    <source>
        <dbReference type="ARBA" id="ARBA00022755"/>
    </source>
</evidence>
<evidence type="ECO:0000259" key="5">
    <source>
        <dbReference type="Pfam" id="PF00551"/>
    </source>
</evidence>
<keyword evidence="7" id="KW-1185">Reference proteome</keyword>
<name>A0A7G8BRK4_9BACT</name>
<dbReference type="GO" id="GO:0004644">
    <property type="term" value="F:phosphoribosylglycinamide formyltransferase activity"/>
    <property type="evidence" value="ECO:0007669"/>
    <property type="project" value="UniProtKB-UniRule"/>
</dbReference>
<keyword evidence="3 4" id="KW-0658">Purine biosynthesis</keyword>
<dbReference type="InterPro" id="IPR004607">
    <property type="entry name" value="GART"/>
</dbReference>
<accession>A0A7G8BRK4</accession>
<dbReference type="PANTHER" id="PTHR43369">
    <property type="entry name" value="PHOSPHORIBOSYLGLYCINAMIDE FORMYLTRANSFERASE"/>
    <property type="match status" value="1"/>
</dbReference>
<sequence>MRSKRLGILLSGRGSNFLAIADAIASGKLAGVEIAVVISNKVDAPGLAAARERGLNAVAIETRGRKRAEHDSEIVACLHEYQVDLVCLAGYMRLLSQEFVAAFPQRILNIHPSLLPAFPGLDAQRQTLEYGAKVAGCTMHFVDEQLDHGVIILQKTVPVLDSDDEHTLAARILEQEHIAYAEAIARVLSEKYQIVGRRYLAEA</sequence>
<comment type="function">
    <text evidence="4">Catalyzes the transfer of a formyl group from 10-formyltetrahydrofolate to 5-phospho-ribosyl-glycinamide (GAR), producing 5-phospho-ribosyl-N-formylglycinamide (FGAR) and tetrahydrofolate.</text>
</comment>
<feature type="binding site" evidence="4">
    <location>
        <begin position="92"/>
        <end position="95"/>
    </location>
    <ligand>
        <name>(6R)-10-formyltetrahydrofolate</name>
        <dbReference type="ChEBI" id="CHEBI:195366"/>
    </ligand>
</feature>
<dbReference type="InterPro" id="IPR002376">
    <property type="entry name" value="Formyl_transf_N"/>
</dbReference>
<dbReference type="GO" id="GO:0005737">
    <property type="term" value="C:cytoplasm"/>
    <property type="evidence" value="ECO:0007669"/>
    <property type="project" value="TreeGrafter"/>
</dbReference>
<dbReference type="SUPFAM" id="SSF53328">
    <property type="entry name" value="Formyltransferase"/>
    <property type="match status" value="1"/>
</dbReference>
<dbReference type="Pfam" id="PF00551">
    <property type="entry name" value="Formyl_trans_N"/>
    <property type="match status" value="1"/>
</dbReference>
<protein>
    <recommendedName>
        <fullName evidence="4">Phosphoribosylglycinamide formyltransferase</fullName>
        <ecNumber evidence="4">2.1.2.2</ecNumber>
    </recommendedName>
    <alternativeName>
        <fullName evidence="4">5'-phosphoribosylglycinamide transformylase</fullName>
    </alternativeName>
    <alternativeName>
        <fullName evidence="4">GAR transformylase</fullName>
        <shortName evidence="4">GART</shortName>
    </alternativeName>
</protein>
<feature type="binding site" evidence="4">
    <location>
        <position position="109"/>
    </location>
    <ligand>
        <name>(6R)-10-formyltetrahydrofolate</name>
        <dbReference type="ChEBI" id="CHEBI:195366"/>
    </ligand>
</feature>
<feature type="domain" description="Formyl transferase N-terminal" evidence="5">
    <location>
        <begin position="5"/>
        <end position="184"/>
    </location>
</feature>
<dbReference type="NCBIfam" id="TIGR00639">
    <property type="entry name" value="PurN"/>
    <property type="match status" value="1"/>
</dbReference>
<dbReference type="AlphaFoldDB" id="A0A7G8BRK4"/>
<proteinExistence type="inferred from homology"/>
<dbReference type="PANTHER" id="PTHR43369:SF2">
    <property type="entry name" value="PHOSPHORIBOSYLGLYCINAMIDE FORMYLTRANSFERASE"/>
    <property type="match status" value="1"/>
</dbReference>
<dbReference type="UniPathway" id="UPA00074">
    <property type="reaction ID" value="UER00126"/>
</dbReference>
<dbReference type="EC" id="2.1.2.2" evidence="4"/>
<comment type="similarity">
    <text evidence="4">Belongs to the GART family.</text>
</comment>
<dbReference type="HAMAP" id="MF_01930">
    <property type="entry name" value="PurN"/>
    <property type="match status" value="1"/>
</dbReference>
<dbReference type="GO" id="GO:0006189">
    <property type="term" value="P:'de novo' IMP biosynthetic process"/>
    <property type="evidence" value="ECO:0007669"/>
    <property type="project" value="UniProtKB-UniRule"/>
</dbReference>
<evidence type="ECO:0000256" key="4">
    <source>
        <dbReference type="HAMAP-Rule" id="MF_01930"/>
    </source>
</evidence>
<gene>
    <name evidence="4" type="primary">purN</name>
    <name evidence="6" type="ORF">H7849_24310</name>
</gene>
<evidence type="ECO:0000256" key="1">
    <source>
        <dbReference type="ARBA" id="ARBA00005054"/>
    </source>
</evidence>
<dbReference type="Proteomes" id="UP000515312">
    <property type="component" value="Chromosome"/>
</dbReference>
<dbReference type="CDD" id="cd08645">
    <property type="entry name" value="FMT_core_GART"/>
    <property type="match status" value="1"/>
</dbReference>
<dbReference type="InterPro" id="IPR036477">
    <property type="entry name" value="Formyl_transf_N_sf"/>
</dbReference>
<feature type="active site" description="Proton donor" evidence="4">
    <location>
        <position position="111"/>
    </location>
</feature>
<evidence type="ECO:0000313" key="6">
    <source>
        <dbReference type="EMBL" id="QNI35174.1"/>
    </source>
</evidence>
<evidence type="ECO:0000313" key="7">
    <source>
        <dbReference type="Proteomes" id="UP000515312"/>
    </source>
</evidence>
<organism evidence="6 7">
    <name type="scientific">Alloacidobacterium dinghuense</name>
    <dbReference type="NCBI Taxonomy" id="2763107"/>
    <lineage>
        <taxon>Bacteria</taxon>
        <taxon>Pseudomonadati</taxon>
        <taxon>Acidobacteriota</taxon>
        <taxon>Terriglobia</taxon>
        <taxon>Terriglobales</taxon>
        <taxon>Acidobacteriaceae</taxon>
        <taxon>Alloacidobacterium</taxon>
    </lineage>
</organism>
<comment type="pathway">
    <text evidence="1 4">Purine metabolism; IMP biosynthesis via de novo pathway; N(2)-formyl-N(1)-(5-phospho-D-ribosyl)glycinamide from N(1)-(5-phospho-D-ribosyl)glycinamide (10-formyl THF route): step 1/1.</text>
</comment>
<feature type="binding site" evidence="4">
    <location>
        <position position="67"/>
    </location>
    <ligand>
        <name>(6R)-10-formyltetrahydrofolate</name>
        <dbReference type="ChEBI" id="CHEBI:195366"/>
    </ligand>
</feature>
<dbReference type="Gene3D" id="3.40.50.170">
    <property type="entry name" value="Formyl transferase, N-terminal domain"/>
    <property type="match status" value="1"/>
</dbReference>